<dbReference type="InterPro" id="IPR050085">
    <property type="entry name" value="AGPR"/>
</dbReference>
<keyword evidence="4 5" id="KW-0560">Oxidoreductase</keyword>
<dbReference type="CDD" id="cd23934">
    <property type="entry name" value="AGPR_1_C"/>
    <property type="match status" value="1"/>
</dbReference>
<dbReference type="GO" id="GO:0003942">
    <property type="term" value="F:N-acetyl-gamma-glutamyl-phosphate reductase activity"/>
    <property type="evidence" value="ECO:0007669"/>
    <property type="project" value="UniProtKB-EC"/>
</dbReference>
<dbReference type="EMBL" id="JAHCVK010000009">
    <property type="protein sequence ID" value="MBT0654345.1"/>
    <property type="molecule type" value="Genomic_DNA"/>
</dbReference>
<dbReference type="InterPro" id="IPR000534">
    <property type="entry name" value="Semialdehyde_DH_NAD-bd"/>
</dbReference>
<comment type="function">
    <text evidence="5">Catalyzes the NADPH-dependent reduction of N-acetyl-5-glutamyl phosphate to yield N-acetyl-L-glutamate 5-semialdehyde.</text>
</comment>
<evidence type="ECO:0000256" key="6">
    <source>
        <dbReference type="PROSITE-ProRule" id="PRU10010"/>
    </source>
</evidence>
<dbReference type="Gene3D" id="3.30.360.10">
    <property type="entry name" value="Dihydrodipicolinate Reductase, domain 2"/>
    <property type="match status" value="1"/>
</dbReference>
<dbReference type="RefSeq" id="WP_214176350.1">
    <property type="nucleotide sequence ID" value="NZ_JAHCVK010000009.1"/>
</dbReference>
<dbReference type="Proteomes" id="UP000756860">
    <property type="component" value="Unassembled WGS sequence"/>
</dbReference>
<comment type="similarity">
    <text evidence="5">Belongs to the NAGSA dehydrogenase family. Type 1 subfamily.</text>
</comment>
<dbReference type="InterPro" id="IPR036291">
    <property type="entry name" value="NAD(P)-bd_dom_sf"/>
</dbReference>
<evidence type="ECO:0000256" key="5">
    <source>
        <dbReference type="HAMAP-Rule" id="MF_00150"/>
    </source>
</evidence>
<dbReference type="PANTHER" id="PTHR32338">
    <property type="entry name" value="N-ACETYL-GAMMA-GLUTAMYL-PHOSPHATE REDUCTASE, CHLOROPLASTIC-RELATED-RELATED"/>
    <property type="match status" value="1"/>
</dbReference>
<keyword evidence="2 5" id="KW-0028">Amino-acid biosynthesis</keyword>
<dbReference type="Pfam" id="PF22698">
    <property type="entry name" value="Semialdhyde_dhC_1"/>
    <property type="match status" value="1"/>
</dbReference>
<feature type="active site" evidence="5 6">
    <location>
        <position position="149"/>
    </location>
</feature>
<dbReference type="NCBIfam" id="TIGR01850">
    <property type="entry name" value="argC"/>
    <property type="match status" value="1"/>
</dbReference>
<comment type="subcellular location">
    <subcellularLocation>
        <location evidence="5">Cytoplasm</location>
    </subcellularLocation>
</comment>
<comment type="pathway">
    <text evidence="5">Amino-acid biosynthesis; L-arginine biosynthesis; N(2)-acetyl-L-ornithine from L-glutamate: step 3/4.</text>
</comment>
<organism evidence="8 9">
    <name type="scientific">Geomobilimonas luticola</name>
    <dbReference type="NCBI Taxonomy" id="1114878"/>
    <lineage>
        <taxon>Bacteria</taxon>
        <taxon>Pseudomonadati</taxon>
        <taxon>Thermodesulfobacteriota</taxon>
        <taxon>Desulfuromonadia</taxon>
        <taxon>Geobacterales</taxon>
        <taxon>Geobacteraceae</taxon>
        <taxon>Geomobilimonas</taxon>
    </lineage>
</organism>
<sequence>MLKVAVVGASGYTGVELLRILHGHPEVGVTCVTSEQSAGKRISDIFPSLRGRYDQALENLEPVRVAEKADLIFTALPHKAAMEVVPTFLKLKKRVVDLSADYRLQDAGEYEKWYEPHMSPALLKKAVYGIPELRREKVAGAALVANPGCYPTSIVLGLAPLLRKKLLDPATIIADSKSGVSGAGRSAKVDNLYCEVNDGFKAYGVGGVHRHIPEIEQELSLLAGEKLTISFTPHLVPMDRGILSTIYARPVKKVTVEQLVSLYSEFYHGEAFVRVLPLGQFPSTSFVRGSNFCDIGLTVDQRTGRVIVVSAIDNLVKGASGQAVQNMNVMYGFPENLGLEGLALFP</sequence>
<dbReference type="SUPFAM" id="SSF55347">
    <property type="entry name" value="Glyceraldehyde-3-phosphate dehydrogenase-like, C-terminal domain"/>
    <property type="match status" value="1"/>
</dbReference>
<dbReference type="InterPro" id="IPR023013">
    <property type="entry name" value="AGPR_AS"/>
</dbReference>
<gene>
    <name evidence="5 8" type="primary">argC</name>
    <name evidence="8" type="ORF">KI810_14870</name>
</gene>
<proteinExistence type="inferred from homology"/>
<evidence type="ECO:0000313" key="8">
    <source>
        <dbReference type="EMBL" id="MBT0654345.1"/>
    </source>
</evidence>
<dbReference type="InterPro" id="IPR000706">
    <property type="entry name" value="AGPR_type-1"/>
</dbReference>
<evidence type="ECO:0000256" key="2">
    <source>
        <dbReference type="ARBA" id="ARBA00022605"/>
    </source>
</evidence>
<accession>A0ABS5SG58</accession>
<evidence type="ECO:0000256" key="3">
    <source>
        <dbReference type="ARBA" id="ARBA00022857"/>
    </source>
</evidence>
<keyword evidence="5" id="KW-0963">Cytoplasm</keyword>
<evidence type="ECO:0000259" key="7">
    <source>
        <dbReference type="SMART" id="SM00859"/>
    </source>
</evidence>
<dbReference type="PANTHER" id="PTHR32338:SF10">
    <property type="entry name" value="N-ACETYL-GAMMA-GLUTAMYL-PHOSPHATE REDUCTASE, CHLOROPLASTIC-RELATED"/>
    <property type="match status" value="1"/>
</dbReference>
<comment type="catalytic activity">
    <reaction evidence="5">
        <text>N-acetyl-L-glutamate 5-semialdehyde + phosphate + NADP(+) = N-acetyl-L-glutamyl 5-phosphate + NADPH + H(+)</text>
        <dbReference type="Rhea" id="RHEA:21588"/>
        <dbReference type="ChEBI" id="CHEBI:15378"/>
        <dbReference type="ChEBI" id="CHEBI:29123"/>
        <dbReference type="ChEBI" id="CHEBI:43474"/>
        <dbReference type="ChEBI" id="CHEBI:57783"/>
        <dbReference type="ChEBI" id="CHEBI:57936"/>
        <dbReference type="ChEBI" id="CHEBI:58349"/>
        <dbReference type="EC" id="1.2.1.38"/>
    </reaction>
</comment>
<evidence type="ECO:0000313" key="9">
    <source>
        <dbReference type="Proteomes" id="UP000756860"/>
    </source>
</evidence>
<dbReference type="EC" id="1.2.1.38" evidence="5"/>
<keyword evidence="1 5" id="KW-0055">Arginine biosynthesis</keyword>
<dbReference type="PROSITE" id="PS01224">
    <property type="entry name" value="ARGC"/>
    <property type="match status" value="1"/>
</dbReference>
<keyword evidence="3 5" id="KW-0521">NADP</keyword>
<reference evidence="8 9" key="1">
    <citation type="submission" date="2021-05" db="EMBL/GenBank/DDBJ databases">
        <title>The draft genome of Geobacter luticola JCM 17780.</title>
        <authorList>
            <person name="Xu Z."/>
            <person name="Masuda Y."/>
            <person name="Itoh H."/>
            <person name="Senoo K."/>
        </authorList>
    </citation>
    <scope>NUCLEOTIDE SEQUENCE [LARGE SCALE GENOMIC DNA]</scope>
    <source>
        <strain evidence="8 9">JCM 17780</strain>
    </source>
</reference>
<dbReference type="InterPro" id="IPR058924">
    <property type="entry name" value="AGPR_dimerisation_dom"/>
</dbReference>
<name>A0ABS5SG58_9BACT</name>
<dbReference type="CDD" id="cd17895">
    <property type="entry name" value="AGPR_1_N"/>
    <property type="match status" value="1"/>
</dbReference>
<dbReference type="Gene3D" id="3.40.50.720">
    <property type="entry name" value="NAD(P)-binding Rossmann-like Domain"/>
    <property type="match status" value="1"/>
</dbReference>
<evidence type="ECO:0000256" key="1">
    <source>
        <dbReference type="ARBA" id="ARBA00022571"/>
    </source>
</evidence>
<keyword evidence="9" id="KW-1185">Reference proteome</keyword>
<protein>
    <recommendedName>
        <fullName evidence="5">N-acetyl-gamma-glutamyl-phosphate reductase</fullName>
        <shortName evidence="5">AGPR</shortName>
        <ecNumber evidence="5">1.2.1.38</ecNumber>
    </recommendedName>
    <alternativeName>
        <fullName evidence="5">N-acetyl-glutamate semialdehyde dehydrogenase</fullName>
        <shortName evidence="5">NAGSA dehydrogenase</shortName>
    </alternativeName>
</protein>
<dbReference type="SMART" id="SM00859">
    <property type="entry name" value="Semialdhyde_dh"/>
    <property type="match status" value="1"/>
</dbReference>
<dbReference type="HAMAP" id="MF_00150">
    <property type="entry name" value="ArgC_type1"/>
    <property type="match status" value="1"/>
</dbReference>
<feature type="domain" description="Semialdehyde dehydrogenase NAD-binding" evidence="7">
    <location>
        <begin position="3"/>
        <end position="141"/>
    </location>
</feature>
<comment type="caution">
    <text evidence="8">The sequence shown here is derived from an EMBL/GenBank/DDBJ whole genome shotgun (WGS) entry which is preliminary data.</text>
</comment>
<dbReference type="SUPFAM" id="SSF51735">
    <property type="entry name" value="NAD(P)-binding Rossmann-fold domains"/>
    <property type="match status" value="1"/>
</dbReference>
<dbReference type="Pfam" id="PF01118">
    <property type="entry name" value="Semialdhyde_dh"/>
    <property type="match status" value="1"/>
</dbReference>
<evidence type="ECO:0000256" key="4">
    <source>
        <dbReference type="ARBA" id="ARBA00023002"/>
    </source>
</evidence>